<feature type="signal peptide" evidence="5">
    <location>
        <begin position="1"/>
        <end position="19"/>
    </location>
</feature>
<dbReference type="InterPro" id="IPR019405">
    <property type="entry name" value="Lactonase_7-beta_prop"/>
</dbReference>
<dbReference type="GO" id="GO:0046872">
    <property type="term" value="F:metal ion binding"/>
    <property type="evidence" value="ECO:0007669"/>
    <property type="project" value="UniProtKB-KW"/>
</dbReference>
<accession>D0LMK8</accession>
<dbReference type="Gene3D" id="1.10.760.10">
    <property type="entry name" value="Cytochrome c-like domain"/>
    <property type="match status" value="1"/>
</dbReference>
<organism evidence="7 8">
    <name type="scientific">Haliangium ochraceum (strain DSM 14365 / JCM 11303 / SMP-2)</name>
    <dbReference type="NCBI Taxonomy" id="502025"/>
    <lineage>
        <taxon>Bacteria</taxon>
        <taxon>Pseudomonadati</taxon>
        <taxon>Myxococcota</taxon>
        <taxon>Polyangia</taxon>
        <taxon>Haliangiales</taxon>
        <taxon>Kofleriaceae</taxon>
        <taxon>Haliangium</taxon>
    </lineage>
</organism>
<evidence type="ECO:0000256" key="3">
    <source>
        <dbReference type="ARBA" id="ARBA00023004"/>
    </source>
</evidence>
<feature type="domain" description="Cytochrome c" evidence="6">
    <location>
        <begin position="606"/>
        <end position="785"/>
    </location>
</feature>
<sequence>MTKRLMLWAACAAAFTLPAATGCGGGGGDGDGGIDAGDEVDAGDDIDAGVEQGTALRASKGGSIAANDAGTLLAVANKATNDVSLFELPSMTLVTRVAVGEEPISVTWSPNGDILYVVNRASQTVSVVTQLSSKPAEKTTIEVGSEPGHAALTPNGKRLYVANWAEGTISVIDTGDNTVIDELRVGGAPHALCMTNDGDQDDDDELLFAPDFYARPIAGQAEATDRSRQGQVLRISTGDHSVKITDLTPLEVQGVDAVVDAANTAGYANQLYSCVVNGGYTYVTSVNASPDALPPGASVFGETDFHQNIHGAVYAIELSSGEVSDERTVNLSELVTGLPAPKRFVGVPSDIQCVDDSEFCYISSLNSDSVFRIDFSRNPPLGGSTGVSSFLEAGKSPTGIAIAGSTAYTYNEVGRSVTEIDLVTQTTAQLDIESAPQPSSQAEIEQLAGQKFFNTGLGRWSANGWVGCVGCHPFGTTDNVTYVFPAGPRQTVDVSASFNDGASVHRILNWTGIFDEICDFELNTRGVAGGTGAIVSDAALNDNGSPNAAARIDFVGAGGVANPTNGFNVGSACAVARTGAVPNDWDEITLYIQTLRSPRGAKAPEGDPVAGREVFEEARCQNCHGGPLWTVSERYHTPILNGDLRLLTLAEAGVSDVSGVRSDLRAVQDPATDTVIAVDANGAPHRHSCVVRKVGTFDNKGPDNRGAAELRQNDAAAQGVDGFNVPSLLGINLGAPYLHNGAAETLEDLLDPDGAFGDHLIAGNAVFSPSADDVRNLAAFLRTIDDDTPIIDVPANQDICPPTPIVPPLP</sequence>
<dbReference type="SUPFAM" id="SSF50974">
    <property type="entry name" value="Nitrous oxide reductase, N-terminal domain"/>
    <property type="match status" value="1"/>
</dbReference>
<keyword evidence="5" id="KW-0732">Signal</keyword>
<dbReference type="InterPro" id="IPR009056">
    <property type="entry name" value="Cyt_c-like_dom"/>
</dbReference>
<dbReference type="InterPro" id="IPR011045">
    <property type="entry name" value="N2O_reductase_N"/>
</dbReference>
<evidence type="ECO:0000256" key="4">
    <source>
        <dbReference type="PROSITE-ProRule" id="PRU00433"/>
    </source>
</evidence>
<evidence type="ECO:0000256" key="2">
    <source>
        <dbReference type="ARBA" id="ARBA00022723"/>
    </source>
</evidence>
<keyword evidence="3 4" id="KW-0408">Iron</keyword>
<dbReference type="STRING" id="502025.Hoch_6221"/>
<protein>
    <submittedName>
        <fullName evidence="7">40-residue YVTN family beta-propeller repeat protein</fullName>
    </submittedName>
</protein>
<dbReference type="InterPro" id="IPR015943">
    <property type="entry name" value="WD40/YVTN_repeat-like_dom_sf"/>
</dbReference>
<dbReference type="Pfam" id="PF10282">
    <property type="entry name" value="Lactonase"/>
    <property type="match status" value="1"/>
</dbReference>
<evidence type="ECO:0000256" key="1">
    <source>
        <dbReference type="ARBA" id="ARBA00022617"/>
    </source>
</evidence>
<evidence type="ECO:0000256" key="5">
    <source>
        <dbReference type="SAM" id="SignalP"/>
    </source>
</evidence>
<dbReference type="KEGG" id="hoh:Hoch_6221"/>
<dbReference type="GO" id="GO:0020037">
    <property type="term" value="F:heme binding"/>
    <property type="evidence" value="ECO:0007669"/>
    <property type="project" value="InterPro"/>
</dbReference>
<dbReference type="eggNOG" id="COG3391">
    <property type="taxonomic scope" value="Bacteria"/>
</dbReference>
<dbReference type="NCBIfam" id="TIGR02276">
    <property type="entry name" value="beta_rpt_yvtn"/>
    <property type="match status" value="1"/>
</dbReference>
<dbReference type="Proteomes" id="UP000001880">
    <property type="component" value="Chromosome"/>
</dbReference>
<dbReference type="PANTHER" id="PTHR47197">
    <property type="entry name" value="PROTEIN NIRF"/>
    <property type="match status" value="1"/>
</dbReference>
<dbReference type="AlphaFoldDB" id="D0LMK8"/>
<proteinExistence type="predicted"/>
<dbReference type="PROSITE" id="PS51257">
    <property type="entry name" value="PROKAR_LIPOPROTEIN"/>
    <property type="match status" value="1"/>
</dbReference>
<evidence type="ECO:0000313" key="8">
    <source>
        <dbReference type="Proteomes" id="UP000001880"/>
    </source>
</evidence>
<dbReference type="InterPro" id="IPR036909">
    <property type="entry name" value="Cyt_c-like_dom_sf"/>
</dbReference>
<dbReference type="eggNOG" id="COG1858">
    <property type="taxonomic scope" value="Bacteria"/>
</dbReference>
<dbReference type="InterPro" id="IPR051200">
    <property type="entry name" value="Host-pathogen_enzymatic-act"/>
</dbReference>
<dbReference type="GO" id="GO:0009055">
    <property type="term" value="F:electron transfer activity"/>
    <property type="evidence" value="ECO:0007669"/>
    <property type="project" value="InterPro"/>
</dbReference>
<dbReference type="HOGENOM" id="CLU_348075_0_0_7"/>
<evidence type="ECO:0000313" key="7">
    <source>
        <dbReference type="EMBL" id="ACY18695.1"/>
    </source>
</evidence>
<dbReference type="Gene3D" id="2.130.10.10">
    <property type="entry name" value="YVTN repeat-like/Quinoprotein amine dehydrogenase"/>
    <property type="match status" value="2"/>
</dbReference>
<dbReference type="SUPFAM" id="SSF46626">
    <property type="entry name" value="Cytochrome c"/>
    <property type="match status" value="1"/>
</dbReference>
<gene>
    <name evidence="7" type="ordered locus">Hoch_6221</name>
</gene>
<name>D0LMK8_HALO1</name>
<reference evidence="7 8" key="1">
    <citation type="journal article" date="2010" name="Stand. Genomic Sci.">
        <title>Complete genome sequence of Haliangium ochraceum type strain (SMP-2).</title>
        <authorList>
            <consortium name="US DOE Joint Genome Institute (JGI-PGF)"/>
            <person name="Ivanova N."/>
            <person name="Daum C."/>
            <person name="Lang E."/>
            <person name="Abt B."/>
            <person name="Kopitz M."/>
            <person name="Saunders E."/>
            <person name="Lapidus A."/>
            <person name="Lucas S."/>
            <person name="Glavina Del Rio T."/>
            <person name="Nolan M."/>
            <person name="Tice H."/>
            <person name="Copeland A."/>
            <person name="Cheng J.F."/>
            <person name="Chen F."/>
            <person name="Bruce D."/>
            <person name="Goodwin L."/>
            <person name="Pitluck S."/>
            <person name="Mavromatis K."/>
            <person name="Pati A."/>
            <person name="Mikhailova N."/>
            <person name="Chen A."/>
            <person name="Palaniappan K."/>
            <person name="Land M."/>
            <person name="Hauser L."/>
            <person name="Chang Y.J."/>
            <person name="Jeffries C.D."/>
            <person name="Detter J.C."/>
            <person name="Brettin T."/>
            <person name="Rohde M."/>
            <person name="Goker M."/>
            <person name="Bristow J."/>
            <person name="Markowitz V."/>
            <person name="Eisen J.A."/>
            <person name="Hugenholtz P."/>
            <person name="Kyrpides N.C."/>
            <person name="Klenk H.P."/>
        </authorList>
    </citation>
    <scope>NUCLEOTIDE SEQUENCE [LARGE SCALE GENOMIC DNA]</scope>
    <source>
        <strain evidence="8">DSM 14365 / CIP 107738 / JCM 11303 / AJ 13395 / SMP-2</strain>
    </source>
</reference>
<dbReference type="InterPro" id="IPR011964">
    <property type="entry name" value="YVTN_b-propeller_repeat"/>
</dbReference>
<dbReference type="PROSITE" id="PS51007">
    <property type="entry name" value="CYTC"/>
    <property type="match status" value="1"/>
</dbReference>
<evidence type="ECO:0000259" key="6">
    <source>
        <dbReference type="PROSITE" id="PS51007"/>
    </source>
</evidence>
<dbReference type="RefSeq" id="WP_012831287.1">
    <property type="nucleotide sequence ID" value="NC_013440.1"/>
</dbReference>
<dbReference type="EMBL" id="CP001804">
    <property type="protein sequence ID" value="ACY18695.1"/>
    <property type="molecule type" value="Genomic_DNA"/>
</dbReference>
<feature type="chain" id="PRO_5003010414" evidence="5">
    <location>
        <begin position="20"/>
        <end position="810"/>
    </location>
</feature>
<keyword evidence="2 4" id="KW-0479">Metal-binding</keyword>
<dbReference type="OrthoDB" id="9772811at2"/>
<dbReference type="PANTHER" id="PTHR47197:SF3">
    <property type="entry name" value="DIHYDRO-HEME D1 DEHYDROGENASE"/>
    <property type="match status" value="1"/>
</dbReference>
<keyword evidence="8" id="KW-1185">Reference proteome</keyword>
<keyword evidence="1 4" id="KW-0349">Heme</keyword>